<dbReference type="SMART" id="SM00173">
    <property type="entry name" value="RAS"/>
    <property type="match status" value="1"/>
</dbReference>
<evidence type="ECO:0000256" key="6">
    <source>
        <dbReference type="ARBA" id="ARBA00023136"/>
    </source>
</evidence>
<evidence type="ECO:0000256" key="4">
    <source>
        <dbReference type="ARBA" id="ARBA00022927"/>
    </source>
</evidence>
<keyword evidence="7" id="KW-0449">Lipoprotein</keyword>
<dbReference type="PROSITE" id="PS51420">
    <property type="entry name" value="RHO"/>
    <property type="match status" value="1"/>
</dbReference>
<dbReference type="PROSITE" id="PS51419">
    <property type="entry name" value="RAB"/>
    <property type="match status" value="1"/>
</dbReference>
<evidence type="ECO:0000256" key="7">
    <source>
        <dbReference type="ARBA" id="ARBA00023288"/>
    </source>
</evidence>
<sequence length="205" mass="23115">MATRRRTLLKIVLLGDSGVGKTSLMNQYINNKFSQLYKTTIGADFLTKEIVIDDRIVTLQIWDTAGQERFQSLGVAFYRGADCCVLVYDVNVNKSFDSLDNWHDDFLKQASPSDPDNFPFILLGNKIDVDSGNSRVISDKKAKEWCQSKDDISYFETSAKEDINIDAAFLFIAKRALTHEPEKDIYFQTAPDSINDSEPRSGCAC</sequence>
<evidence type="ECO:0000256" key="2">
    <source>
        <dbReference type="ARBA" id="ARBA00022448"/>
    </source>
</evidence>
<reference evidence="11" key="1">
    <citation type="journal article" date="2016" name="Nature">
        <title>The genome of the seagrass Zostera marina reveals angiosperm adaptation to the sea.</title>
        <authorList>
            <person name="Olsen J.L."/>
            <person name="Rouze P."/>
            <person name="Verhelst B."/>
            <person name="Lin Y.-C."/>
            <person name="Bayer T."/>
            <person name="Collen J."/>
            <person name="Dattolo E."/>
            <person name="De Paoli E."/>
            <person name="Dittami S."/>
            <person name="Maumus F."/>
            <person name="Michel G."/>
            <person name="Kersting A."/>
            <person name="Lauritano C."/>
            <person name="Lohaus R."/>
            <person name="Toepel M."/>
            <person name="Tonon T."/>
            <person name="Vanneste K."/>
            <person name="Amirebrahimi M."/>
            <person name="Brakel J."/>
            <person name="Bostroem C."/>
            <person name="Chovatia M."/>
            <person name="Grimwood J."/>
            <person name="Jenkins J.W."/>
            <person name="Jueterbock A."/>
            <person name="Mraz A."/>
            <person name="Stam W.T."/>
            <person name="Tice H."/>
            <person name="Bornberg-Bauer E."/>
            <person name="Green P.J."/>
            <person name="Pearson G.A."/>
            <person name="Procaccini G."/>
            <person name="Duarte C.M."/>
            <person name="Schmutz J."/>
            <person name="Reusch T.B.H."/>
            <person name="Van de Peer Y."/>
        </authorList>
    </citation>
    <scope>NUCLEOTIDE SEQUENCE [LARGE SCALE GENOMIC DNA]</scope>
    <source>
        <strain evidence="11">cv. Finnish</strain>
    </source>
</reference>
<evidence type="ECO:0000256" key="8">
    <source>
        <dbReference type="ARBA" id="ARBA00023289"/>
    </source>
</evidence>
<evidence type="ECO:0000313" key="11">
    <source>
        <dbReference type="Proteomes" id="UP000036987"/>
    </source>
</evidence>
<dbReference type="STRING" id="29655.A0A0K9PPP2"/>
<dbReference type="PROSITE" id="PS51421">
    <property type="entry name" value="RAS"/>
    <property type="match status" value="1"/>
</dbReference>
<dbReference type="InterPro" id="IPR001806">
    <property type="entry name" value="Small_GTPase"/>
</dbReference>
<keyword evidence="11" id="KW-1185">Reference proteome</keyword>
<evidence type="ECO:0000256" key="3">
    <source>
        <dbReference type="ARBA" id="ARBA00022741"/>
    </source>
</evidence>
<dbReference type="GO" id="GO:0005525">
    <property type="term" value="F:GTP binding"/>
    <property type="evidence" value="ECO:0007669"/>
    <property type="project" value="UniProtKB-KW"/>
</dbReference>
<evidence type="ECO:0000256" key="5">
    <source>
        <dbReference type="ARBA" id="ARBA00023134"/>
    </source>
</evidence>
<dbReference type="NCBIfam" id="TIGR00231">
    <property type="entry name" value="small_GTP"/>
    <property type="match status" value="1"/>
</dbReference>
<dbReference type="Proteomes" id="UP000036987">
    <property type="component" value="Unassembled WGS sequence"/>
</dbReference>
<dbReference type="FunFam" id="3.40.50.300:FF:000295">
    <property type="entry name" value="Ras-related protein Rab7"/>
    <property type="match status" value="1"/>
</dbReference>
<keyword evidence="5" id="KW-0342">GTP-binding</keyword>
<evidence type="ECO:0000256" key="9">
    <source>
        <dbReference type="ARBA" id="ARBA00046278"/>
    </source>
</evidence>
<comment type="caution">
    <text evidence="10">The sequence shown here is derived from an EMBL/GenBank/DDBJ whole genome shotgun (WGS) entry which is preliminary data.</text>
</comment>
<dbReference type="GO" id="GO:0012505">
    <property type="term" value="C:endomembrane system"/>
    <property type="evidence" value="ECO:0007669"/>
    <property type="project" value="UniProtKB-SubCell"/>
</dbReference>
<dbReference type="GO" id="GO:0003924">
    <property type="term" value="F:GTPase activity"/>
    <property type="evidence" value="ECO:0007669"/>
    <property type="project" value="InterPro"/>
</dbReference>
<name>A0A0K9PPP2_ZOSMR</name>
<protein>
    <submittedName>
        <fullName evidence="10">Ras-related protein Rab7</fullName>
    </submittedName>
</protein>
<proteinExistence type="inferred from homology"/>
<dbReference type="GO" id="GO:0005774">
    <property type="term" value="C:vacuolar membrane"/>
    <property type="evidence" value="ECO:0000318"/>
    <property type="project" value="GO_Central"/>
</dbReference>
<dbReference type="InterPro" id="IPR027417">
    <property type="entry name" value="P-loop_NTPase"/>
</dbReference>
<dbReference type="OMA" id="DCCVIVY"/>
<evidence type="ECO:0000313" key="10">
    <source>
        <dbReference type="EMBL" id="KMZ70177.1"/>
    </source>
</evidence>
<dbReference type="SUPFAM" id="SSF52540">
    <property type="entry name" value="P-loop containing nucleoside triphosphate hydrolases"/>
    <property type="match status" value="1"/>
</dbReference>
<dbReference type="SMART" id="SM00175">
    <property type="entry name" value="RAB"/>
    <property type="match status" value="1"/>
</dbReference>
<dbReference type="AlphaFoldDB" id="A0A0K9PPP2"/>
<gene>
    <name evidence="10" type="ORF">ZOSMA_1G01490</name>
</gene>
<keyword evidence="4" id="KW-0653">Protein transport</keyword>
<dbReference type="EMBL" id="LFYR01000729">
    <property type="protein sequence ID" value="KMZ70177.1"/>
    <property type="molecule type" value="Genomic_DNA"/>
</dbReference>
<comment type="subcellular location">
    <subcellularLocation>
        <location evidence="9">Endomembrane system</location>
        <topology evidence="9">Lipid-anchor</topology>
        <orientation evidence="9">Cytoplasmic side</orientation>
    </subcellularLocation>
</comment>
<dbReference type="Pfam" id="PF00071">
    <property type="entry name" value="Ras"/>
    <property type="match status" value="1"/>
</dbReference>
<keyword evidence="8" id="KW-0636">Prenylation</keyword>
<keyword evidence="3" id="KW-0547">Nucleotide-binding</keyword>
<dbReference type="PANTHER" id="PTHR47981:SF2">
    <property type="entry name" value="RAS-RELATED PROTEIN RABG3B"/>
    <property type="match status" value="1"/>
</dbReference>
<dbReference type="SMART" id="SM00174">
    <property type="entry name" value="RHO"/>
    <property type="match status" value="1"/>
</dbReference>
<dbReference type="PANTHER" id="PTHR47981">
    <property type="entry name" value="RAB FAMILY"/>
    <property type="match status" value="1"/>
</dbReference>
<dbReference type="PRINTS" id="PR00449">
    <property type="entry name" value="RASTRNSFRMNG"/>
</dbReference>
<evidence type="ECO:0000256" key="1">
    <source>
        <dbReference type="ARBA" id="ARBA00006270"/>
    </source>
</evidence>
<organism evidence="10 11">
    <name type="scientific">Zostera marina</name>
    <name type="common">Eelgrass</name>
    <dbReference type="NCBI Taxonomy" id="29655"/>
    <lineage>
        <taxon>Eukaryota</taxon>
        <taxon>Viridiplantae</taxon>
        <taxon>Streptophyta</taxon>
        <taxon>Embryophyta</taxon>
        <taxon>Tracheophyta</taxon>
        <taxon>Spermatophyta</taxon>
        <taxon>Magnoliopsida</taxon>
        <taxon>Liliopsida</taxon>
        <taxon>Zosteraceae</taxon>
        <taxon>Zostera</taxon>
    </lineage>
</organism>
<accession>A0A0K9PPP2</accession>
<dbReference type="Gene3D" id="3.40.50.300">
    <property type="entry name" value="P-loop containing nucleotide triphosphate hydrolases"/>
    <property type="match status" value="1"/>
</dbReference>
<dbReference type="SMART" id="SM00176">
    <property type="entry name" value="RAN"/>
    <property type="match status" value="1"/>
</dbReference>
<dbReference type="OrthoDB" id="1436450at2759"/>
<keyword evidence="6" id="KW-0472">Membrane</keyword>
<dbReference type="InterPro" id="IPR005225">
    <property type="entry name" value="Small_GTP-bd"/>
</dbReference>
<dbReference type="CDD" id="cd01862">
    <property type="entry name" value="Rab7"/>
    <property type="match status" value="1"/>
</dbReference>
<comment type="similarity">
    <text evidence="1">Belongs to the small GTPase superfamily. Rab family.</text>
</comment>
<dbReference type="GO" id="GO:0015031">
    <property type="term" value="P:protein transport"/>
    <property type="evidence" value="ECO:0007669"/>
    <property type="project" value="UniProtKB-KW"/>
</dbReference>
<keyword evidence="2" id="KW-0813">Transport</keyword>